<gene>
    <name evidence="2" type="ORF">A2828_00270</name>
</gene>
<evidence type="ECO:0008006" key="4">
    <source>
        <dbReference type="Google" id="ProtNLM"/>
    </source>
</evidence>
<name>A0A1G2PFK0_9BACT</name>
<keyword evidence="1" id="KW-0812">Transmembrane</keyword>
<protein>
    <recommendedName>
        <fullName evidence="4">DUF1573 domain-containing protein</fullName>
    </recommendedName>
</protein>
<feature type="transmembrane region" description="Helical" evidence="1">
    <location>
        <begin position="38"/>
        <end position="60"/>
    </location>
</feature>
<dbReference type="Gene3D" id="2.60.40.10">
    <property type="entry name" value="Immunoglobulins"/>
    <property type="match status" value="1"/>
</dbReference>
<dbReference type="EMBL" id="MHSR01000016">
    <property type="protein sequence ID" value="OHA46372.1"/>
    <property type="molecule type" value="Genomic_DNA"/>
</dbReference>
<evidence type="ECO:0000313" key="3">
    <source>
        <dbReference type="Proteomes" id="UP000178869"/>
    </source>
</evidence>
<reference evidence="2 3" key="1">
    <citation type="journal article" date="2016" name="Nat. Commun.">
        <title>Thousands of microbial genomes shed light on interconnected biogeochemical processes in an aquifer system.</title>
        <authorList>
            <person name="Anantharaman K."/>
            <person name="Brown C.T."/>
            <person name="Hug L.A."/>
            <person name="Sharon I."/>
            <person name="Castelle C.J."/>
            <person name="Probst A.J."/>
            <person name="Thomas B.C."/>
            <person name="Singh A."/>
            <person name="Wilkins M.J."/>
            <person name="Karaoz U."/>
            <person name="Brodie E.L."/>
            <person name="Williams K.H."/>
            <person name="Hubbard S.S."/>
            <person name="Banfield J.F."/>
        </authorList>
    </citation>
    <scope>NUCLEOTIDE SEQUENCE [LARGE SCALE GENOMIC DNA]</scope>
</reference>
<keyword evidence="1" id="KW-0472">Membrane</keyword>
<comment type="caution">
    <text evidence="2">The sequence shown here is derived from an EMBL/GenBank/DDBJ whole genome shotgun (WGS) entry which is preliminary data.</text>
</comment>
<dbReference type="AlphaFoldDB" id="A0A1G2PFK0"/>
<dbReference type="InterPro" id="IPR013783">
    <property type="entry name" value="Ig-like_fold"/>
</dbReference>
<dbReference type="InterPro" id="IPR011467">
    <property type="entry name" value="DUF1573"/>
</dbReference>
<evidence type="ECO:0000313" key="2">
    <source>
        <dbReference type="EMBL" id="OHA46372.1"/>
    </source>
</evidence>
<dbReference type="Proteomes" id="UP000178869">
    <property type="component" value="Unassembled WGS sequence"/>
</dbReference>
<proteinExistence type="predicted"/>
<dbReference type="Pfam" id="PF07610">
    <property type="entry name" value="DUF1573"/>
    <property type="match status" value="1"/>
</dbReference>
<accession>A0A1G2PFK0</accession>
<evidence type="ECO:0000256" key="1">
    <source>
        <dbReference type="SAM" id="Phobius"/>
    </source>
</evidence>
<organism evidence="2 3">
    <name type="scientific">Candidatus Terrybacteria bacterium RIFCSPHIGHO2_01_FULL_43_35</name>
    <dbReference type="NCBI Taxonomy" id="1802361"/>
    <lineage>
        <taxon>Bacteria</taxon>
        <taxon>Candidatus Terryibacteriota</taxon>
    </lineage>
</organism>
<sequence length="203" mass="21561">MRRARGFLLSVNVTYMSHCHPQHKKQNESSSVNISGKIAVIIGAIVLIAAGGVGLLWISANQSTNAEDNNSGGIPKTVIEPTDIDFGTIPMSGGVVERTFTVRNEGNGILRVSRLVTSCMCTTAQLEVGTEKSPKFGMAGHGLSSRAWSMDIPEGTGGILHVFFDPNAHGPSGVGPISRTISFETNDPENENIEVAFKGLVVR</sequence>
<keyword evidence="1" id="KW-1133">Transmembrane helix</keyword>